<name>A0A162AIJ4_DAUCS</name>
<gene>
    <name evidence="1" type="ORF">DCAR_010195</name>
    <name evidence="2" type="ORF">DCAR_0311524</name>
</gene>
<evidence type="ECO:0000313" key="3">
    <source>
        <dbReference type="Proteomes" id="UP000077755"/>
    </source>
</evidence>
<organism evidence="1">
    <name type="scientific">Daucus carota subsp. sativus</name>
    <name type="common">Carrot</name>
    <dbReference type="NCBI Taxonomy" id="79200"/>
    <lineage>
        <taxon>Eukaryota</taxon>
        <taxon>Viridiplantae</taxon>
        <taxon>Streptophyta</taxon>
        <taxon>Embryophyta</taxon>
        <taxon>Tracheophyta</taxon>
        <taxon>Spermatophyta</taxon>
        <taxon>Magnoliopsida</taxon>
        <taxon>eudicotyledons</taxon>
        <taxon>Gunneridae</taxon>
        <taxon>Pentapetalae</taxon>
        <taxon>asterids</taxon>
        <taxon>campanulids</taxon>
        <taxon>Apiales</taxon>
        <taxon>Apiaceae</taxon>
        <taxon>Apioideae</taxon>
        <taxon>Scandiceae</taxon>
        <taxon>Daucinae</taxon>
        <taxon>Daucus</taxon>
        <taxon>Daucus sect. Daucus</taxon>
    </lineage>
</organism>
<dbReference type="EMBL" id="LNRQ01000003">
    <property type="protein sequence ID" value="KZN01441.1"/>
    <property type="molecule type" value="Genomic_DNA"/>
</dbReference>
<proteinExistence type="predicted"/>
<reference evidence="1" key="1">
    <citation type="journal article" date="2016" name="Nat. Genet.">
        <title>A high-quality carrot genome assembly provides new insights into carotenoid accumulation and asterid genome evolution.</title>
        <authorList>
            <person name="Iorizzo M."/>
            <person name="Ellison S."/>
            <person name="Senalik D."/>
            <person name="Zeng P."/>
            <person name="Satapoomin P."/>
            <person name="Huang J."/>
            <person name="Bowman M."/>
            <person name="Iovene M."/>
            <person name="Sanseverino W."/>
            <person name="Cavagnaro P."/>
            <person name="Yildiz M."/>
            <person name="Macko-Podgorni A."/>
            <person name="Moranska E."/>
            <person name="Grzebelus E."/>
            <person name="Grzebelus D."/>
            <person name="Ashrafi H."/>
            <person name="Zheng Z."/>
            <person name="Cheng S."/>
            <person name="Spooner D."/>
            <person name="Van Deynze A."/>
            <person name="Simon P."/>
        </authorList>
    </citation>
    <scope>NUCLEOTIDE SEQUENCE [LARGE SCALE GENOMIC DNA]</scope>
    <source>
        <tissue evidence="1">Leaf</tissue>
    </source>
</reference>
<dbReference type="AlphaFoldDB" id="A0A162AIJ4"/>
<evidence type="ECO:0000313" key="1">
    <source>
        <dbReference type="EMBL" id="KZN01441.1"/>
    </source>
</evidence>
<dbReference type="Proteomes" id="UP000077755">
    <property type="component" value="Chromosome 3"/>
</dbReference>
<evidence type="ECO:0008006" key="4">
    <source>
        <dbReference type="Google" id="ProtNLM"/>
    </source>
</evidence>
<protein>
    <recommendedName>
        <fullName evidence="4">Solute-binding protein family 3/N-terminal domain-containing protein</fullName>
    </recommendedName>
</protein>
<keyword evidence="3" id="KW-1185">Reference proteome</keyword>
<accession>A0A162AIJ4</accession>
<dbReference type="STRING" id="79200.A0A162AIJ4"/>
<dbReference type="EMBL" id="CP093345">
    <property type="protein sequence ID" value="WOG92261.1"/>
    <property type="molecule type" value="Genomic_DNA"/>
</dbReference>
<sequence length="106" mass="12189">MGVMILILEHRANDPGKLEKAIWFPFGSLVFAENGSFVKEILIKRLDFNILRIKSYASVDQYHDALSKGCQNGGVDAVLDELPFIKIFLDKYGRTILYCHLFHHFM</sequence>
<dbReference type="Gramene" id="KZN01441">
    <property type="protein sequence ID" value="KZN01441"/>
    <property type="gene ID" value="DCAR_010195"/>
</dbReference>
<evidence type="ECO:0000313" key="2">
    <source>
        <dbReference type="EMBL" id="WOG92261.1"/>
    </source>
</evidence>
<reference evidence="2" key="2">
    <citation type="submission" date="2022-03" db="EMBL/GenBank/DDBJ databases">
        <title>Draft title - Genomic analysis of global carrot germplasm unveils the trajectory of domestication and the origin of high carotenoid orange carrot.</title>
        <authorList>
            <person name="Iorizzo M."/>
            <person name="Ellison S."/>
            <person name="Senalik D."/>
            <person name="Macko-Podgorni A."/>
            <person name="Grzebelus D."/>
            <person name="Bostan H."/>
            <person name="Rolling W."/>
            <person name="Curaba J."/>
            <person name="Simon P."/>
        </authorList>
    </citation>
    <scope>NUCLEOTIDE SEQUENCE</scope>
    <source>
        <tissue evidence="2">Leaf</tissue>
    </source>
</reference>